<evidence type="ECO:0000313" key="2">
    <source>
        <dbReference type="Proteomes" id="UP001152795"/>
    </source>
</evidence>
<dbReference type="EMBL" id="CACRXK020021898">
    <property type="protein sequence ID" value="CAB4036315.1"/>
    <property type="molecule type" value="Genomic_DNA"/>
</dbReference>
<gene>
    <name evidence="1" type="ORF">PACLA_8A083525</name>
</gene>
<sequence length="52" mass="5868">LDAKTLKDHGIHPSEITSWKDASSAAKKIEMIGKELYLDLPAKARKMKLEEM</sequence>
<protein>
    <submittedName>
        <fullName evidence="1">Uncharacterized protein</fullName>
    </submittedName>
</protein>
<comment type="caution">
    <text evidence="1">The sequence shown here is derived from an EMBL/GenBank/DDBJ whole genome shotgun (WGS) entry which is preliminary data.</text>
</comment>
<accession>A0A7D9LNJ7</accession>
<dbReference type="Proteomes" id="UP001152795">
    <property type="component" value="Unassembled WGS sequence"/>
</dbReference>
<proteinExistence type="predicted"/>
<feature type="non-terminal residue" evidence="1">
    <location>
        <position position="52"/>
    </location>
</feature>
<feature type="non-terminal residue" evidence="1">
    <location>
        <position position="1"/>
    </location>
</feature>
<dbReference type="AlphaFoldDB" id="A0A7D9LNJ7"/>
<organism evidence="1 2">
    <name type="scientific">Paramuricea clavata</name>
    <name type="common">Red gorgonian</name>
    <name type="synonym">Violescent sea-whip</name>
    <dbReference type="NCBI Taxonomy" id="317549"/>
    <lineage>
        <taxon>Eukaryota</taxon>
        <taxon>Metazoa</taxon>
        <taxon>Cnidaria</taxon>
        <taxon>Anthozoa</taxon>
        <taxon>Octocorallia</taxon>
        <taxon>Malacalcyonacea</taxon>
        <taxon>Plexauridae</taxon>
        <taxon>Paramuricea</taxon>
    </lineage>
</organism>
<evidence type="ECO:0000313" key="1">
    <source>
        <dbReference type="EMBL" id="CAB4036315.1"/>
    </source>
</evidence>
<name>A0A7D9LNJ7_PARCT</name>
<reference evidence="1" key="1">
    <citation type="submission" date="2020-04" db="EMBL/GenBank/DDBJ databases">
        <authorList>
            <person name="Alioto T."/>
            <person name="Alioto T."/>
            <person name="Gomez Garrido J."/>
        </authorList>
    </citation>
    <scope>NUCLEOTIDE SEQUENCE</scope>
    <source>
        <strain evidence="1">A484AB</strain>
    </source>
</reference>
<keyword evidence="2" id="KW-1185">Reference proteome</keyword>